<name>A0A6A6DYS2_9PEZI</name>
<organism evidence="2 3">
    <name type="scientific">Zopfia rhizophila CBS 207.26</name>
    <dbReference type="NCBI Taxonomy" id="1314779"/>
    <lineage>
        <taxon>Eukaryota</taxon>
        <taxon>Fungi</taxon>
        <taxon>Dikarya</taxon>
        <taxon>Ascomycota</taxon>
        <taxon>Pezizomycotina</taxon>
        <taxon>Dothideomycetes</taxon>
        <taxon>Dothideomycetes incertae sedis</taxon>
        <taxon>Zopfiaceae</taxon>
        <taxon>Zopfia</taxon>
    </lineage>
</organism>
<dbReference type="Proteomes" id="UP000800200">
    <property type="component" value="Unassembled WGS sequence"/>
</dbReference>
<sequence length="676" mass="77046">MCIQIIEIYSVCRCLYYKHSIDPCPYRRVRGHAVQGKTVLVGYACAAHTSHSDSTEASSHLDQTSSAPATFSRPPWASIVENTDSDEEADDAKSIFSTALVSYNAGSLITTDEDDTIDEILHMLVNDPLLDWPGLLGKPNGRSPRSCIKDVRFFLRTFESDLRIAATSAVEFQACLILRSRIAYFSSQIHKHFNISDVGPPVDQEGQSTVTPENTQAISPDELDLGFIPPFQTIQRFMFDGIPFATLRENIRSCARTHRDHNNEIVDILLKELSLRPMEWRAMSASHRPDAEGALHTILQTFILNLFHESISSKISVFDINGVEALKSNVKELKNQFKEFFDPKKPDWYYCELVPREGINSKIGLQNTELERCSESEDFRQFVCRSKAFASLKEMISCYAQTQPSCQRSRLSFRTVSQNLWLKLRPPSPPREGQTRVWFTCNCGLLIYDDFSELRPEAVQDLQKRLKVQFVLKQHPKQLSQHSSMSGRMVAHLASIFKQSTGMNSRGKGSLPQHRTPQTEQRKAGDQTCQRCSGMNTGQHKFIHVCLPHMQYATRMDSLRFCHIRSDSDFFNALRSSYHKSKSNIRMMISLKKPISLNFVKFNLYKRELVDIHITGDIPPETGKDEYEYFPMPADTIPRMQLACQFSYTVSRNVKDRNLSHAQFAGVVSDGEWTSF</sequence>
<dbReference type="AlphaFoldDB" id="A0A6A6DYS2"/>
<keyword evidence="3" id="KW-1185">Reference proteome</keyword>
<reference evidence="2" key="1">
    <citation type="journal article" date="2020" name="Stud. Mycol.">
        <title>101 Dothideomycetes genomes: a test case for predicting lifestyles and emergence of pathogens.</title>
        <authorList>
            <person name="Haridas S."/>
            <person name="Albert R."/>
            <person name="Binder M."/>
            <person name="Bloem J."/>
            <person name="Labutti K."/>
            <person name="Salamov A."/>
            <person name="Andreopoulos B."/>
            <person name="Baker S."/>
            <person name="Barry K."/>
            <person name="Bills G."/>
            <person name="Bluhm B."/>
            <person name="Cannon C."/>
            <person name="Castanera R."/>
            <person name="Culley D."/>
            <person name="Daum C."/>
            <person name="Ezra D."/>
            <person name="Gonzalez J."/>
            <person name="Henrissat B."/>
            <person name="Kuo A."/>
            <person name="Liang C."/>
            <person name="Lipzen A."/>
            <person name="Lutzoni F."/>
            <person name="Magnuson J."/>
            <person name="Mondo S."/>
            <person name="Nolan M."/>
            <person name="Ohm R."/>
            <person name="Pangilinan J."/>
            <person name="Park H.-J."/>
            <person name="Ramirez L."/>
            <person name="Alfaro M."/>
            <person name="Sun H."/>
            <person name="Tritt A."/>
            <person name="Yoshinaga Y."/>
            <person name="Zwiers L.-H."/>
            <person name="Turgeon B."/>
            <person name="Goodwin S."/>
            <person name="Spatafora J."/>
            <person name="Crous P."/>
            <person name="Grigoriev I."/>
        </authorList>
    </citation>
    <scope>NUCLEOTIDE SEQUENCE</scope>
    <source>
        <strain evidence="2">CBS 207.26</strain>
    </source>
</reference>
<protein>
    <submittedName>
        <fullName evidence="2">Uncharacterized protein</fullName>
    </submittedName>
</protein>
<accession>A0A6A6DYS2</accession>
<feature type="compositionally biased region" description="Polar residues" evidence="1">
    <location>
        <begin position="55"/>
        <end position="69"/>
    </location>
</feature>
<dbReference type="EMBL" id="ML994637">
    <property type="protein sequence ID" value="KAF2184714.1"/>
    <property type="molecule type" value="Genomic_DNA"/>
</dbReference>
<feature type="region of interest" description="Disordered" evidence="1">
    <location>
        <begin position="502"/>
        <end position="525"/>
    </location>
</feature>
<evidence type="ECO:0000313" key="2">
    <source>
        <dbReference type="EMBL" id="KAF2184714.1"/>
    </source>
</evidence>
<proteinExistence type="predicted"/>
<evidence type="ECO:0000313" key="3">
    <source>
        <dbReference type="Proteomes" id="UP000800200"/>
    </source>
</evidence>
<feature type="region of interest" description="Disordered" evidence="1">
    <location>
        <begin position="54"/>
        <end position="74"/>
    </location>
</feature>
<gene>
    <name evidence="2" type="ORF">K469DRAFT_178678</name>
</gene>
<dbReference type="OrthoDB" id="5355526at2759"/>
<evidence type="ECO:0000256" key="1">
    <source>
        <dbReference type="SAM" id="MobiDB-lite"/>
    </source>
</evidence>